<reference evidence="2 3" key="1">
    <citation type="submission" date="2016-08" db="EMBL/GenBank/DDBJ databases">
        <title>A Parts List for Fungal Cellulosomes Revealed by Comparative Genomics.</title>
        <authorList>
            <consortium name="DOE Joint Genome Institute"/>
            <person name="Haitjema C.H."/>
            <person name="Gilmore S.P."/>
            <person name="Henske J.K."/>
            <person name="Solomon K.V."/>
            <person name="De Groot R."/>
            <person name="Kuo A."/>
            <person name="Mondo S.J."/>
            <person name="Salamov A.A."/>
            <person name="Labutti K."/>
            <person name="Zhao Z."/>
            <person name="Chiniquy J."/>
            <person name="Barry K."/>
            <person name="Brewer H.M."/>
            <person name="Purvine S.O."/>
            <person name="Wright A.T."/>
            <person name="Boxma B."/>
            <person name="Van Alen T."/>
            <person name="Hackstein J.H."/>
            <person name="Baker S.E."/>
            <person name="Grigoriev I.V."/>
            <person name="O'Malley M.A."/>
        </authorList>
    </citation>
    <scope>NUCLEOTIDE SEQUENCE [LARGE SCALE GENOMIC DNA]</scope>
    <source>
        <strain evidence="2 3">G1</strain>
    </source>
</reference>
<feature type="coiled-coil region" evidence="1">
    <location>
        <begin position="305"/>
        <end position="332"/>
    </location>
</feature>
<feature type="coiled-coil region" evidence="1">
    <location>
        <begin position="141"/>
        <end position="269"/>
    </location>
</feature>
<organism evidence="2 3">
    <name type="scientific">Neocallimastix californiae</name>
    <dbReference type="NCBI Taxonomy" id="1754190"/>
    <lineage>
        <taxon>Eukaryota</taxon>
        <taxon>Fungi</taxon>
        <taxon>Fungi incertae sedis</taxon>
        <taxon>Chytridiomycota</taxon>
        <taxon>Chytridiomycota incertae sedis</taxon>
        <taxon>Neocallimastigomycetes</taxon>
        <taxon>Neocallimastigales</taxon>
        <taxon>Neocallimastigaceae</taxon>
        <taxon>Neocallimastix</taxon>
    </lineage>
</organism>
<accession>A0A1Y1Z344</accession>
<evidence type="ECO:0000313" key="2">
    <source>
        <dbReference type="EMBL" id="ORY04534.1"/>
    </source>
</evidence>
<sequence length="355" mass="42521">MTIENLIFNETRYESDTPSINDGENVNQKKEVLDNLIMQIETNKSKAYKLMDCISDHISRDQNEIERFLEKNPDMQSIYHNFDFKKLGFLEMKEYQEKPILNHLNESIEKYSFLFENENELNFYKSQDDIINKVNVIFKLIEILYKQKDDLTKEIKDIKSRETQLKNDNVNLKNENNYLKIENKNKETKLESLVNDNEKLKETNSFNELKIKELENKNIIIERENKNKQSYQLKYEKADKERKNLEKQNNELNETLNDLKHNESKLIKENINLVEKVKKLGKRISFYKMVTYKVLLNEKKYLETKEELSSTIKRNGEKIAKLESKIKSYKKKIEKKSPIIKNENYAFNENNEKPS</sequence>
<evidence type="ECO:0000256" key="1">
    <source>
        <dbReference type="SAM" id="Coils"/>
    </source>
</evidence>
<proteinExistence type="predicted"/>
<keyword evidence="3" id="KW-1185">Reference proteome</keyword>
<name>A0A1Y1Z344_9FUNG</name>
<protein>
    <submittedName>
        <fullName evidence="2">Uncharacterized protein</fullName>
    </submittedName>
</protein>
<keyword evidence="1" id="KW-0175">Coiled coil</keyword>
<gene>
    <name evidence="2" type="ORF">LY90DRAFT_639817</name>
</gene>
<comment type="caution">
    <text evidence="2">The sequence shown here is derived from an EMBL/GenBank/DDBJ whole genome shotgun (WGS) entry which is preliminary data.</text>
</comment>
<evidence type="ECO:0000313" key="3">
    <source>
        <dbReference type="Proteomes" id="UP000193920"/>
    </source>
</evidence>
<dbReference type="Proteomes" id="UP000193920">
    <property type="component" value="Unassembled WGS sequence"/>
</dbReference>
<dbReference type="EMBL" id="MCOG01000462">
    <property type="protein sequence ID" value="ORY04534.1"/>
    <property type="molecule type" value="Genomic_DNA"/>
</dbReference>
<dbReference type="AlphaFoldDB" id="A0A1Y1Z344"/>